<accession>A0AAW1GVA8</accession>
<keyword evidence="3" id="KW-1185">Reference proteome</keyword>
<feature type="region of interest" description="Disordered" evidence="1">
    <location>
        <begin position="214"/>
        <end position="238"/>
    </location>
</feature>
<dbReference type="Proteomes" id="UP001443914">
    <property type="component" value="Unassembled WGS sequence"/>
</dbReference>
<evidence type="ECO:0008006" key="4">
    <source>
        <dbReference type="Google" id="ProtNLM"/>
    </source>
</evidence>
<evidence type="ECO:0000313" key="3">
    <source>
        <dbReference type="Proteomes" id="UP001443914"/>
    </source>
</evidence>
<dbReference type="PANTHER" id="PTHR48434:SF1">
    <property type="entry name" value="(RAPE) HYPOTHETICAL PROTEIN"/>
    <property type="match status" value="1"/>
</dbReference>
<evidence type="ECO:0000256" key="1">
    <source>
        <dbReference type="SAM" id="MobiDB-lite"/>
    </source>
</evidence>
<name>A0AAW1GVA8_SAPOF</name>
<organism evidence="2 3">
    <name type="scientific">Saponaria officinalis</name>
    <name type="common">Common soapwort</name>
    <name type="synonym">Lychnis saponaria</name>
    <dbReference type="NCBI Taxonomy" id="3572"/>
    <lineage>
        <taxon>Eukaryota</taxon>
        <taxon>Viridiplantae</taxon>
        <taxon>Streptophyta</taxon>
        <taxon>Embryophyta</taxon>
        <taxon>Tracheophyta</taxon>
        <taxon>Spermatophyta</taxon>
        <taxon>Magnoliopsida</taxon>
        <taxon>eudicotyledons</taxon>
        <taxon>Gunneridae</taxon>
        <taxon>Pentapetalae</taxon>
        <taxon>Caryophyllales</taxon>
        <taxon>Caryophyllaceae</taxon>
        <taxon>Caryophylleae</taxon>
        <taxon>Saponaria</taxon>
    </lineage>
</organism>
<evidence type="ECO:0000313" key="2">
    <source>
        <dbReference type="EMBL" id="KAK9668726.1"/>
    </source>
</evidence>
<dbReference type="EMBL" id="JBDFQZ010000013">
    <property type="protein sequence ID" value="KAK9668726.1"/>
    <property type="molecule type" value="Genomic_DNA"/>
</dbReference>
<gene>
    <name evidence="2" type="ORF">RND81_13G081800</name>
</gene>
<dbReference type="AlphaFoldDB" id="A0AAW1GVA8"/>
<protein>
    <recommendedName>
        <fullName evidence="4">Aminotransferase-like plant mobile domain-containing protein</fullName>
    </recommendedName>
</protein>
<comment type="caution">
    <text evidence="2">The sequence shown here is derived from an EMBL/GenBank/DDBJ whole genome shotgun (WGS) entry which is preliminary data.</text>
</comment>
<sequence>MEVEVNDCCDYLLIVIGMYFIDIKHERDSTGKISYSKIIINKVNCSDDWVEPFAENEFSKRFIPQSYSYNDYKNAWSRALLLEDFDHSWFVTFNKLCPQRFPIWFYQWWYLFGPDQAIYPPICTKGFETFVAQTKGDLYQKPLLFHTEFKIPWIVCWSYNLRQILPQPYPLSLIREFKVKWWNKFDPVICSPEAVQSFLQGGRKLELAVKDFNRHQAPSSSSTRPPKHSKSSTIKQSPADRKLTIKHMVDDPVFRNELLQVLRTKIKEESDDESSASTSNSGSIHIYDDHVFGGPCSQDPFDV</sequence>
<reference evidence="2" key="1">
    <citation type="submission" date="2024-03" db="EMBL/GenBank/DDBJ databases">
        <title>WGS assembly of Saponaria officinalis var. Norfolk2.</title>
        <authorList>
            <person name="Jenkins J."/>
            <person name="Shu S."/>
            <person name="Grimwood J."/>
            <person name="Barry K."/>
            <person name="Goodstein D."/>
            <person name="Schmutz J."/>
            <person name="Leebens-Mack J."/>
            <person name="Osbourn A."/>
        </authorList>
    </citation>
    <scope>NUCLEOTIDE SEQUENCE [LARGE SCALE GENOMIC DNA]</scope>
    <source>
        <strain evidence="2">JIC</strain>
    </source>
</reference>
<feature type="region of interest" description="Disordered" evidence="1">
    <location>
        <begin position="265"/>
        <end position="291"/>
    </location>
</feature>
<dbReference type="PANTHER" id="PTHR48434">
    <property type="entry name" value="(RAPE) HYPOTHETICAL PROTEIN"/>
    <property type="match status" value="1"/>
</dbReference>
<proteinExistence type="predicted"/>